<organism evidence="9 10">
    <name type="scientific">Dulcicalothrix desertica PCC 7102</name>
    <dbReference type="NCBI Taxonomy" id="232991"/>
    <lineage>
        <taxon>Bacteria</taxon>
        <taxon>Bacillati</taxon>
        <taxon>Cyanobacteriota</taxon>
        <taxon>Cyanophyceae</taxon>
        <taxon>Nostocales</taxon>
        <taxon>Calotrichaceae</taxon>
        <taxon>Dulcicalothrix</taxon>
    </lineage>
</organism>
<keyword evidence="6 7" id="KW-0472">Membrane</keyword>
<name>A0A3S1APU1_9CYAN</name>
<dbReference type="InterPro" id="IPR029044">
    <property type="entry name" value="Nucleotide-diphossugar_trans"/>
</dbReference>
<dbReference type="Pfam" id="PF13632">
    <property type="entry name" value="Glyco_trans_2_3"/>
    <property type="match status" value="1"/>
</dbReference>
<comment type="caution">
    <text evidence="9">The sequence shown here is derived from an EMBL/GenBank/DDBJ whole genome shotgun (WGS) entry which is preliminary data.</text>
</comment>
<feature type="transmembrane region" description="Helical" evidence="7">
    <location>
        <begin position="473"/>
        <end position="495"/>
    </location>
</feature>
<keyword evidence="3 9" id="KW-0808">Transferase</keyword>
<dbReference type="AlphaFoldDB" id="A0A3S1APU1"/>
<dbReference type="PANTHER" id="PTHR43867">
    <property type="entry name" value="CELLULOSE SYNTHASE CATALYTIC SUBUNIT A [UDP-FORMING]"/>
    <property type="match status" value="1"/>
</dbReference>
<dbReference type="Gene3D" id="3.90.550.10">
    <property type="entry name" value="Spore Coat Polysaccharide Biosynthesis Protein SpsA, Chain A"/>
    <property type="match status" value="1"/>
</dbReference>
<accession>A0A3S1APU1</accession>
<proteinExistence type="predicted"/>
<comment type="subcellular location">
    <subcellularLocation>
        <location evidence="1">Membrane</location>
        <topology evidence="1">Multi-pass membrane protein</topology>
    </subcellularLocation>
</comment>
<dbReference type="PANTHER" id="PTHR43867:SF2">
    <property type="entry name" value="CELLULOSE SYNTHASE CATALYTIC SUBUNIT A [UDP-FORMING]"/>
    <property type="match status" value="1"/>
</dbReference>
<dbReference type="GO" id="GO:0006011">
    <property type="term" value="P:UDP-alpha-D-glucose metabolic process"/>
    <property type="evidence" value="ECO:0007669"/>
    <property type="project" value="InterPro"/>
</dbReference>
<dbReference type="SUPFAM" id="SSF53448">
    <property type="entry name" value="Nucleotide-diphospho-sugar transferases"/>
    <property type="match status" value="1"/>
</dbReference>
<evidence type="ECO:0000256" key="3">
    <source>
        <dbReference type="ARBA" id="ARBA00022679"/>
    </source>
</evidence>
<evidence type="ECO:0000256" key="4">
    <source>
        <dbReference type="ARBA" id="ARBA00022692"/>
    </source>
</evidence>
<feature type="transmembrane region" description="Helical" evidence="7">
    <location>
        <begin position="109"/>
        <end position="131"/>
    </location>
</feature>
<evidence type="ECO:0000256" key="7">
    <source>
        <dbReference type="SAM" id="Phobius"/>
    </source>
</evidence>
<dbReference type="PRINTS" id="PR01439">
    <property type="entry name" value="CELLSNTHASEA"/>
</dbReference>
<reference evidence="9" key="2">
    <citation type="journal article" date="2019" name="Genome Biol. Evol.">
        <title>Day and night: Metabolic profiles and evolutionary relationships of six axenic non-marine cyanobacteria.</title>
        <authorList>
            <person name="Will S.E."/>
            <person name="Henke P."/>
            <person name="Boedeker C."/>
            <person name="Huang S."/>
            <person name="Brinkmann H."/>
            <person name="Rohde M."/>
            <person name="Jarek M."/>
            <person name="Friedl T."/>
            <person name="Seufert S."/>
            <person name="Schumacher M."/>
            <person name="Overmann J."/>
            <person name="Neumann-Schaal M."/>
            <person name="Petersen J."/>
        </authorList>
    </citation>
    <scope>NUCLEOTIDE SEQUENCE [LARGE SCALE GENOMIC DNA]</scope>
    <source>
        <strain evidence="9">PCC 7102</strain>
    </source>
</reference>
<dbReference type="GO" id="GO:0035438">
    <property type="term" value="F:cyclic-di-GMP binding"/>
    <property type="evidence" value="ECO:0007669"/>
    <property type="project" value="InterPro"/>
</dbReference>
<sequence>MLVSTLIISGLVVALWFAGEHRISQIFEQVNKLQQNPPMWLEAPMVTGKYLLAPTIALFIGVIAVMRVSPLPRTWSRRVVVGIVIILTLRYVTWRSLSTLNLANPLNGVFSLGLFVLEMLMLASSTIQLFLMLNVKDRKRAADIKSQAVIDGSFDPTVDIFIPTYSEPTFILRRTIIGCQALHYPNKKIYLLDDTRRPEMAELAKELKCNYITRLDNLHAKAGNLNHALTKTEGELIVIFDADFIPTTNFLTRTVGFFQDSNVALVQTPQSFYNADPIARNLGLENILTSEEEVFYRQIQPIRDGADSVVCAGTSFVVRRSALLETGGFVTESLSEDYFTGIRLSANGYRLIYLDEKLSAGLAAENIAAHTTQRLRWARGTLQAFFITSNPLTIPGLSLIQRLAHLEGLLHWFTSISRVYFLIMPLMYSFLGVIPIKATLPELMFFFLPYYLVNLAVFAWLNNHARSALLSDIYSLVLCFPLALTVIQVMLNPFSKGFKVTPKGTVNNNYTFNWKLALPLICLFILTAISLWRNLGMSMIQGVWAPEVDNTVKGIGLGWLWSTYNLIMIGIALLILLDAPKPDIYEWFDLRRVVKLTLDDNQILWGVTTIISEAGAEIALTKTPLELLPNSTLHLEIAEENLQIGAEIIQTGINNEYHTLKVKYTSLSLTQHRRLVKMLFCRPGQWKRNKTPGELQSLLLIFRILLKPRIFFNKNLEVTPIALTKL</sequence>
<evidence type="ECO:0000313" key="9">
    <source>
        <dbReference type="EMBL" id="RUT06202.1"/>
    </source>
</evidence>
<protein>
    <submittedName>
        <fullName evidence="9">UDP-glucose-beta-D-glucan glucosyltransferase</fullName>
    </submittedName>
</protein>
<feature type="domain" description="Glycosyltransferase 2-like" evidence="8">
    <location>
        <begin position="236"/>
        <end position="455"/>
    </location>
</feature>
<feature type="transmembrane region" description="Helical" evidence="7">
    <location>
        <begin position="410"/>
        <end position="431"/>
    </location>
</feature>
<evidence type="ECO:0000256" key="5">
    <source>
        <dbReference type="ARBA" id="ARBA00022989"/>
    </source>
</evidence>
<feature type="transmembrane region" description="Helical" evidence="7">
    <location>
        <begin position="443"/>
        <end position="461"/>
    </location>
</feature>
<dbReference type="InterPro" id="IPR001173">
    <property type="entry name" value="Glyco_trans_2-like"/>
</dbReference>
<evidence type="ECO:0000313" key="10">
    <source>
        <dbReference type="Proteomes" id="UP000271624"/>
    </source>
</evidence>
<gene>
    <name evidence="9" type="ORF">DSM106972_034080</name>
</gene>
<dbReference type="GO" id="GO:0005886">
    <property type="term" value="C:plasma membrane"/>
    <property type="evidence" value="ECO:0007669"/>
    <property type="project" value="TreeGrafter"/>
</dbReference>
<evidence type="ECO:0000256" key="6">
    <source>
        <dbReference type="ARBA" id="ARBA00023136"/>
    </source>
</evidence>
<feature type="transmembrane region" description="Helical" evidence="7">
    <location>
        <begin position="78"/>
        <end position="97"/>
    </location>
</feature>
<dbReference type="EMBL" id="RSCL01000007">
    <property type="protein sequence ID" value="RUT06202.1"/>
    <property type="molecule type" value="Genomic_DNA"/>
</dbReference>
<keyword evidence="10" id="KW-1185">Reference proteome</keyword>
<dbReference type="InterPro" id="IPR050321">
    <property type="entry name" value="Glycosyltr_2/OpgH_subfam"/>
</dbReference>
<reference evidence="9" key="1">
    <citation type="submission" date="2018-12" db="EMBL/GenBank/DDBJ databases">
        <authorList>
            <person name="Will S."/>
            <person name="Neumann-Schaal M."/>
            <person name="Henke P."/>
        </authorList>
    </citation>
    <scope>NUCLEOTIDE SEQUENCE</scope>
    <source>
        <strain evidence="9">PCC 7102</strain>
    </source>
</reference>
<dbReference type="CDD" id="cd06421">
    <property type="entry name" value="CESA_CelA_like"/>
    <property type="match status" value="1"/>
</dbReference>
<feature type="transmembrane region" description="Helical" evidence="7">
    <location>
        <begin position="516"/>
        <end position="535"/>
    </location>
</feature>
<feature type="transmembrane region" description="Helical" evidence="7">
    <location>
        <begin position="555"/>
        <end position="577"/>
    </location>
</feature>
<evidence type="ECO:0000256" key="2">
    <source>
        <dbReference type="ARBA" id="ARBA00022676"/>
    </source>
</evidence>
<evidence type="ECO:0000256" key="1">
    <source>
        <dbReference type="ARBA" id="ARBA00004141"/>
    </source>
</evidence>
<feature type="transmembrane region" description="Helical" evidence="7">
    <location>
        <begin position="384"/>
        <end position="404"/>
    </location>
</feature>
<dbReference type="InterPro" id="IPR003919">
    <property type="entry name" value="Cell_synth_A"/>
</dbReference>
<evidence type="ECO:0000259" key="8">
    <source>
        <dbReference type="Pfam" id="PF13632"/>
    </source>
</evidence>
<keyword evidence="2" id="KW-0328">Glycosyltransferase</keyword>
<keyword evidence="4 7" id="KW-0812">Transmembrane</keyword>
<dbReference type="Proteomes" id="UP000271624">
    <property type="component" value="Unassembled WGS sequence"/>
</dbReference>
<feature type="transmembrane region" description="Helical" evidence="7">
    <location>
        <begin position="46"/>
        <end position="66"/>
    </location>
</feature>
<dbReference type="GO" id="GO:0016759">
    <property type="term" value="F:cellulose synthase activity"/>
    <property type="evidence" value="ECO:0007669"/>
    <property type="project" value="InterPro"/>
</dbReference>
<keyword evidence="5 7" id="KW-1133">Transmembrane helix</keyword>